<dbReference type="AlphaFoldDB" id="A0A1H6DDE5"/>
<name>A0A1H6DDE5_9ACTN</name>
<dbReference type="EMBL" id="FNVO01000016">
    <property type="protein sequence ID" value="SEG83477.1"/>
    <property type="molecule type" value="Genomic_DNA"/>
</dbReference>
<keyword evidence="3" id="KW-1185">Reference proteome</keyword>
<dbReference type="SUPFAM" id="SSF53474">
    <property type="entry name" value="alpha/beta-Hydrolases"/>
    <property type="match status" value="1"/>
</dbReference>
<feature type="domain" description="AB hydrolase-1" evidence="1">
    <location>
        <begin position="6"/>
        <end position="198"/>
    </location>
</feature>
<dbReference type="Proteomes" id="UP000236723">
    <property type="component" value="Unassembled WGS sequence"/>
</dbReference>
<protein>
    <submittedName>
        <fullName evidence="2">Alpha/beta hydrolase family protein</fullName>
    </submittedName>
</protein>
<dbReference type="Gene3D" id="3.40.50.1820">
    <property type="entry name" value="alpha/beta hydrolase"/>
    <property type="match status" value="1"/>
</dbReference>
<dbReference type="RefSeq" id="WP_103941909.1">
    <property type="nucleotide sequence ID" value="NZ_FNVO01000016.1"/>
</dbReference>
<dbReference type="InterPro" id="IPR000073">
    <property type="entry name" value="AB_hydrolase_1"/>
</dbReference>
<dbReference type="Pfam" id="PF22880">
    <property type="entry name" value="DUF7019"/>
    <property type="match status" value="1"/>
</dbReference>
<dbReference type="InterPro" id="IPR054284">
    <property type="entry name" value="DUF7019"/>
</dbReference>
<dbReference type="OrthoDB" id="127785at2"/>
<dbReference type="InterPro" id="IPR029058">
    <property type="entry name" value="AB_hydrolase_fold"/>
</dbReference>
<proteinExistence type="predicted"/>
<accession>A0A1H6DDE5</accession>
<gene>
    <name evidence="2" type="ORF">SAMN04489712_1161</name>
</gene>
<dbReference type="Pfam" id="PF12697">
    <property type="entry name" value="Abhydrolase_6"/>
    <property type="match status" value="1"/>
</dbReference>
<dbReference type="PANTHER" id="PTHR37946">
    <property type="entry name" value="SLL1969 PROTEIN"/>
    <property type="match status" value="1"/>
</dbReference>
<reference evidence="3" key="1">
    <citation type="submission" date="2016-10" db="EMBL/GenBank/DDBJ databases">
        <authorList>
            <person name="Varghese N."/>
            <person name="Submissions S."/>
        </authorList>
    </citation>
    <scope>NUCLEOTIDE SEQUENCE [LARGE SCALE GENOMIC DNA]</scope>
    <source>
        <strain evidence="3">DSM 43163</strain>
    </source>
</reference>
<dbReference type="PANTHER" id="PTHR37946:SF1">
    <property type="entry name" value="SLL1969 PROTEIN"/>
    <property type="match status" value="1"/>
</dbReference>
<evidence type="ECO:0000259" key="1">
    <source>
        <dbReference type="Pfam" id="PF12697"/>
    </source>
</evidence>
<dbReference type="GO" id="GO:0016787">
    <property type="term" value="F:hydrolase activity"/>
    <property type="evidence" value="ECO:0007669"/>
    <property type="project" value="UniProtKB-KW"/>
</dbReference>
<sequence>MQQVAVVFVHGLFSSARTWGAFRYLVETDPDLAGLELFDFEYPSPKFRLNPLKRIPDFTTLADSLQTFLETLEHAQVILVSHSQGGLIVQRYLARMVMGARGHELARIRRVVMFACPNSGSEIFLTLRRSVPGWRHPQERQLRPLDEAVAETQRVVINRVIHAGKVASDQCPVPVRAYAGEEDNVVTPASARGVFPHTGVLPGDHFSIIRPDSASHRAYLTLKDNITAALRPPTTAANRRSQVRDYLYVSARKVGRIGRALHPEIWDRMENAPSPRSRFSSNRIAASTESRAEDVIALVPQVEALLEREHGLKDATDPELKAGQWFRLHDTPMIYGVPGRDIGGALFIGETSGVRFALGGSAEYLLDRPAQHLVGGPWGYSASGLRGIRDLLEHLAALDHKGDGGAGGEEDLLKRITERFHPYELEKSYASVVKGFGSGWEPLTAVARCLHTSSGVLIGTPLYVAFSVPA</sequence>
<keyword evidence="2" id="KW-0378">Hydrolase</keyword>
<evidence type="ECO:0000313" key="2">
    <source>
        <dbReference type="EMBL" id="SEG83477.1"/>
    </source>
</evidence>
<dbReference type="NCBIfam" id="NF040893">
    <property type="entry name" value="SAVMC3_10250"/>
    <property type="match status" value="1"/>
</dbReference>
<evidence type="ECO:0000313" key="3">
    <source>
        <dbReference type="Proteomes" id="UP000236723"/>
    </source>
</evidence>
<organism evidence="2 3">
    <name type="scientific">Thermomonospora echinospora</name>
    <dbReference type="NCBI Taxonomy" id="1992"/>
    <lineage>
        <taxon>Bacteria</taxon>
        <taxon>Bacillati</taxon>
        <taxon>Actinomycetota</taxon>
        <taxon>Actinomycetes</taxon>
        <taxon>Streptosporangiales</taxon>
        <taxon>Thermomonosporaceae</taxon>
        <taxon>Thermomonospora</taxon>
    </lineage>
</organism>